<dbReference type="InterPro" id="IPR002189">
    <property type="entry name" value="CapZ_alpha"/>
</dbReference>
<accession>A0A1L0BED2</accession>
<evidence type="ECO:0000256" key="3">
    <source>
        <dbReference type="ARBA" id="ARBA00025389"/>
    </source>
</evidence>
<evidence type="ECO:0000313" key="5">
    <source>
        <dbReference type="EMBL" id="SGZ49777.1"/>
    </source>
</evidence>
<name>A0A1L0BED2_9ASCO</name>
<dbReference type="PRINTS" id="PR00191">
    <property type="entry name" value="FACTINCAPA"/>
</dbReference>
<dbReference type="InterPro" id="IPR042276">
    <property type="entry name" value="CapZ_alpha/beta_2"/>
</dbReference>
<dbReference type="GO" id="GO:0030036">
    <property type="term" value="P:actin cytoskeleton organization"/>
    <property type="evidence" value="ECO:0007669"/>
    <property type="project" value="TreeGrafter"/>
</dbReference>
<dbReference type="PANTHER" id="PTHR10653:SF0">
    <property type="entry name" value="F-ACTIN-CAPPING PROTEIN SUBUNIT ALPHA"/>
    <property type="match status" value="1"/>
</dbReference>
<evidence type="ECO:0000256" key="2">
    <source>
        <dbReference type="ARBA" id="ARBA00023203"/>
    </source>
</evidence>
<dbReference type="GO" id="GO:0051015">
    <property type="term" value="F:actin filament binding"/>
    <property type="evidence" value="ECO:0007669"/>
    <property type="project" value="TreeGrafter"/>
</dbReference>
<dbReference type="InterPro" id="IPR042489">
    <property type="entry name" value="CapZ_alpha_1"/>
</dbReference>
<dbReference type="PANTHER" id="PTHR10653">
    <property type="entry name" value="F-ACTIN-CAPPING PROTEIN SUBUNIT ALPHA"/>
    <property type="match status" value="1"/>
</dbReference>
<dbReference type="Gene3D" id="3.90.1150.210">
    <property type="entry name" value="F-actin capping protein, beta subunit"/>
    <property type="match status" value="1"/>
</dbReference>
<keyword evidence="6" id="KW-1185">Reference proteome</keyword>
<keyword evidence="2 4" id="KW-0009">Actin-binding</keyword>
<dbReference type="Pfam" id="PF01267">
    <property type="entry name" value="F-actin_cap_A"/>
    <property type="match status" value="1"/>
</dbReference>
<dbReference type="STRING" id="45354.A0A1L0BED2"/>
<evidence type="ECO:0000256" key="4">
    <source>
        <dbReference type="RuleBase" id="RU365077"/>
    </source>
</evidence>
<organism evidence="5 6">
    <name type="scientific">Sungouiella intermedia</name>
    <dbReference type="NCBI Taxonomy" id="45354"/>
    <lineage>
        <taxon>Eukaryota</taxon>
        <taxon>Fungi</taxon>
        <taxon>Dikarya</taxon>
        <taxon>Ascomycota</taxon>
        <taxon>Saccharomycotina</taxon>
        <taxon>Pichiomycetes</taxon>
        <taxon>Metschnikowiaceae</taxon>
        <taxon>Sungouiella</taxon>
    </lineage>
</organism>
<keyword evidence="1 4" id="KW-0117">Actin capping</keyword>
<dbReference type="AlphaFoldDB" id="A0A1L0BED2"/>
<dbReference type="GO" id="GO:0030479">
    <property type="term" value="C:actin cortical patch"/>
    <property type="evidence" value="ECO:0007669"/>
    <property type="project" value="TreeGrafter"/>
</dbReference>
<evidence type="ECO:0000256" key="1">
    <source>
        <dbReference type="ARBA" id="ARBA00022467"/>
    </source>
</evidence>
<protein>
    <recommendedName>
        <fullName evidence="4">F-actin-capping protein subunit alpha</fullName>
    </recommendedName>
</protein>
<dbReference type="InterPro" id="IPR037282">
    <property type="entry name" value="CapZ_alpha/beta"/>
</dbReference>
<dbReference type="GO" id="GO:0051016">
    <property type="term" value="P:barbed-end actin filament capping"/>
    <property type="evidence" value="ECO:0007669"/>
    <property type="project" value="UniProtKB-UniRule"/>
</dbReference>
<dbReference type="EMBL" id="LT635757">
    <property type="protein sequence ID" value="SGZ49777.1"/>
    <property type="molecule type" value="Genomic_DNA"/>
</dbReference>
<dbReference type="Proteomes" id="UP000182334">
    <property type="component" value="Chromosome II"/>
</dbReference>
<proteinExistence type="inferred from homology"/>
<evidence type="ECO:0000313" key="6">
    <source>
        <dbReference type="Proteomes" id="UP000182334"/>
    </source>
</evidence>
<comment type="function">
    <text evidence="3 4">F-actin-capping proteins bind in a Ca(2+)-independent manner to the fast growing ends of actin filaments (barbed end) thereby blocking the exchange of subunits at these ends. Unlike other capping proteins (such as gelsolin and severin), these proteins do not sever actin filaments.</text>
</comment>
<reference evidence="5 6" key="1">
    <citation type="submission" date="2016-10" db="EMBL/GenBank/DDBJ databases">
        <authorList>
            <person name="de Groot N.N."/>
        </authorList>
    </citation>
    <scope>NUCLEOTIDE SEQUENCE [LARGE SCALE GENOMIC DNA]</scope>
    <source>
        <strain evidence="5 6">CBS 141442</strain>
    </source>
</reference>
<dbReference type="GO" id="GO:0008290">
    <property type="term" value="C:F-actin capping protein complex"/>
    <property type="evidence" value="ECO:0007669"/>
    <property type="project" value="UniProtKB-UniRule"/>
</dbReference>
<dbReference type="SUPFAM" id="SSF90096">
    <property type="entry name" value="Subunits of heterodimeric actin filament capping protein Capz"/>
    <property type="match status" value="1"/>
</dbReference>
<comment type="subunit">
    <text evidence="4">Heterodimer of an alpha and a beta subunit.</text>
</comment>
<comment type="similarity">
    <text evidence="4">Belongs to the F-actin-capping protein alpha subunit family.</text>
</comment>
<dbReference type="Gene3D" id="3.30.1140.60">
    <property type="entry name" value="F-actin capping protein, alpha subunit"/>
    <property type="match status" value="1"/>
</dbReference>
<sequence length="264" mass="30019">MSLNLNDLVTQIINTAPIGEINEVTRTLSSIVPSSSTTTVSKTVEEYVEENGIILLGQYIASKYNKDSNSTKFWDYSSKQKFNYDIKSNRAIDFERAEPLVAYPLFYGELVEALQTYGEDHYPSEFGYAVIPVSDEKVVVVLIGQKTNPENFYTGRWKSVYTFNSARHTIGSVKLDIHYYEDGNVRLNFEENIDQSTASFDASGIVNFINNTENKLTFKVIEEFNTLNKNTFKYLRRLLPVTKSKINWGKAIGTYKLGTDVVNQ</sequence>
<gene>
    <name evidence="5" type="ORF">SAMEA4029010_CIC11G00000001928</name>
</gene>
<dbReference type="OrthoDB" id="340550at2759"/>